<gene>
    <name evidence="3" type="ORF">TBK1r_61460</name>
</gene>
<sequence length="86" mass="9260">MFGMITAAIGCGHEDHSFSVQSLDHAATSFPMNTTTKTHNSTETTSQDAPLSKKAPSSPFLLVALSYLGILLLAALAFALLYWMIR</sequence>
<reference evidence="3 4" key="1">
    <citation type="submission" date="2019-02" db="EMBL/GenBank/DDBJ databases">
        <title>Deep-cultivation of Planctomycetes and their phenomic and genomic characterization uncovers novel biology.</title>
        <authorList>
            <person name="Wiegand S."/>
            <person name="Jogler M."/>
            <person name="Boedeker C."/>
            <person name="Pinto D."/>
            <person name="Vollmers J."/>
            <person name="Rivas-Marin E."/>
            <person name="Kohn T."/>
            <person name="Peeters S.H."/>
            <person name="Heuer A."/>
            <person name="Rast P."/>
            <person name="Oberbeckmann S."/>
            <person name="Bunk B."/>
            <person name="Jeske O."/>
            <person name="Meyerdierks A."/>
            <person name="Storesund J.E."/>
            <person name="Kallscheuer N."/>
            <person name="Luecker S."/>
            <person name="Lage O.M."/>
            <person name="Pohl T."/>
            <person name="Merkel B.J."/>
            <person name="Hornburger P."/>
            <person name="Mueller R.-W."/>
            <person name="Bruemmer F."/>
            <person name="Labrenz M."/>
            <person name="Spormann A.M."/>
            <person name="Op den Camp H."/>
            <person name="Overmann J."/>
            <person name="Amann R."/>
            <person name="Jetten M.S.M."/>
            <person name="Mascher T."/>
            <person name="Medema M.H."/>
            <person name="Devos D.P."/>
            <person name="Kaster A.-K."/>
            <person name="Ovreas L."/>
            <person name="Rohde M."/>
            <person name="Galperin M.Y."/>
            <person name="Jogler C."/>
        </authorList>
    </citation>
    <scope>NUCLEOTIDE SEQUENCE [LARGE SCALE GENOMIC DNA]</scope>
    <source>
        <strain evidence="3 4">TBK1r</strain>
    </source>
</reference>
<keyword evidence="2" id="KW-0472">Membrane</keyword>
<proteinExistence type="predicted"/>
<feature type="region of interest" description="Disordered" evidence="1">
    <location>
        <begin position="32"/>
        <end position="53"/>
    </location>
</feature>
<keyword evidence="2" id="KW-1133">Transmembrane helix</keyword>
<name>A0ABX5XYK5_9BACT</name>
<feature type="transmembrane region" description="Helical" evidence="2">
    <location>
        <begin position="60"/>
        <end position="85"/>
    </location>
</feature>
<keyword evidence="4" id="KW-1185">Reference proteome</keyword>
<evidence type="ECO:0000313" key="3">
    <source>
        <dbReference type="EMBL" id="QDV87118.1"/>
    </source>
</evidence>
<organism evidence="3 4">
    <name type="scientific">Stieleria magnilauensis</name>
    <dbReference type="NCBI Taxonomy" id="2527963"/>
    <lineage>
        <taxon>Bacteria</taxon>
        <taxon>Pseudomonadati</taxon>
        <taxon>Planctomycetota</taxon>
        <taxon>Planctomycetia</taxon>
        <taxon>Pirellulales</taxon>
        <taxon>Pirellulaceae</taxon>
        <taxon>Stieleria</taxon>
    </lineage>
</organism>
<dbReference type="EMBL" id="CP036432">
    <property type="protein sequence ID" value="QDV87118.1"/>
    <property type="molecule type" value="Genomic_DNA"/>
</dbReference>
<dbReference type="Proteomes" id="UP000318081">
    <property type="component" value="Chromosome"/>
</dbReference>
<feature type="compositionally biased region" description="Low complexity" evidence="1">
    <location>
        <begin position="34"/>
        <end position="45"/>
    </location>
</feature>
<accession>A0ABX5XYK5</accession>
<evidence type="ECO:0000313" key="4">
    <source>
        <dbReference type="Proteomes" id="UP000318081"/>
    </source>
</evidence>
<protein>
    <submittedName>
        <fullName evidence="3">Uncharacterized protein</fullName>
    </submittedName>
</protein>
<evidence type="ECO:0000256" key="1">
    <source>
        <dbReference type="SAM" id="MobiDB-lite"/>
    </source>
</evidence>
<keyword evidence="2" id="KW-0812">Transmembrane</keyword>
<evidence type="ECO:0000256" key="2">
    <source>
        <dbReference type="SAM" id="Phobius"/>
    </source>
</evidence>